<dbReference type="InterPro" id="IPR000836">
    <property type="entry name" value="PRTase_dom"/>
</dbReference>
<dbReference type="AlphaFoldDB" id="A0A6J6XCE3"/>
<dbReference type="SUPFAM" id="SSF53271">
    <property type="entry name" value="PRTase-like"/>
    <property type="match status" value="1"/>
</dbReference>
<dbReference type="PANTHER" id="PTHR47505:SF1">
    <property type="entry name" value="DNA UTILIZATION PROTEIN YHGH"/>
    <property type="match status" value="1"/>
</dbReference>
<proteinExistence type="inferred from homology"/>
<feature type="domain" description="Phosphoribosyltransferase" evidence="3">
    <location>
        <begin position="150"/>
        <end position="190"/>
    </location>
</feature>
<dbReference type="InterPro" id="IPR051910">
    <property type="entry name" value="ComF/GntX_DNA_util-trans"/>
</dbReference>
<comment type="similarity">
    <text evidence="1">Belongs to the ComF/GntX family.</text>
</comment>
<reference evidence="4" key="1">
    <citation type="submission" date="2020-05" db="EMBL/GenBank/DDBJ databases">
        <authorList>
            <person name="Chiriac C."/>
            <person name="Salcher M."/>
            <person name="Ghai R."/>
            <person name="Kavagutti S V."/>
        </authorList>
    </citation>
    <scope>NUCLEOTIDE SEQUENCE</scope>
</reference>
<dbReference type="InterPro" id="IPR029057">
    <property type="entry name" value="PRTase-like"/>
</dbReference>
<dbReference type="PANTHER" id="PTHR47505">
    <property type="entry name" value="DNA UTILIZATION PROTEIN YHGH"/>
    <property type="match status" value="1"/>
</dbReference>
<feature type="region of interest" description="Disordered" evidence="2">
    <location>
        <begin position="121"/>
        <end position="142"/>
    </location>
</feature>
<accession>A0A6J6XCE3</accession>
<name>A0A6J6XCE3_9ZZZZ</name>
<sequence length="248" mass="26690">MLINRCAGCREPGFELCRRCQFALAASSPVVTASGVIAATEFVGLPKQLIIGLKFRNRRRIVSYLADQLSRRIDPTQIDVITWAPTSQRRANHRGYDQAELLARALAARWRKPCRRMLFRHHGPAQTGRNRADRLHGPSFASRPIRNPPRVLVIDDVVTTGTTLLAAREALLAAGARSVVLAAVAATPESLPQARPARISTASIAGAQSSSTTTPKMPNCSAAATFDATSSKKAQRRASALSLVSASS</sequence>
<evidence type="ECO:0000256" key="2">
    <source>
        <dbReference type="SAM" id="MobiDB-lite"/>
    </source>
</evidence>
<dbReference type="Gene3D" id="3.40.50.2020">
    <property type="match status" value="1"/>
</dbReference>
<dbReference type="Pfam" id="PF00156">
    <property type="entry name" value="Pribosyltran"/>
    <property type="match status" value="1"/>
</dbReference>
<protein>
    <submittedName>
        <fullName evidence="4">Unannotated protein</fullName>
    </submittedName>
</protein>
<evidence type="ECO:0000256" key="1">
    <source>
        <dbReference type="ARBA" id="ARBA00008007"/>
    </source>
</evidence>
<dbReference type="EMBL" id="CAFAAI010000085">
    <property type="protein sequence ID" value="CAB4793855.1"/>
    <property type="molecule type" value="Genomic_DNA"/>
</dbReference>
<dbReference type="CDD" id="cd06223">
    <property type="entry name" value="PRTases_typeI"/>
    <property type="match status" value="1"/>
</dbReference>
<evidence type="ECO:0000313" key="4">
    <source>
        <dbReference type="EMBL" id="CAB4793855.1"/>
    </source>
</evidence>
<gene>
    <name evidence="4" type="ORF">UFOPK2992_00615</name>
</gene>
<evidence type="ECO:0000259" key="3">
    <source>
        <dbReference type="Pfam" id="PF00156"/>
    </source>
</evidence>
<organism evidence="4">
    <name type="scientific">freshwater metagenome</name>
    <dbReference type="NCBI Taxonomy" id="449393"/>
    <lineage>
        <taxon>unclassified sequences</taxon>
        <taxon>metagenomes</taxon>
        <taxon>ecological metagenomes</taxon>
    </lineage>
</organism>